<organism evidence="1 2">
    <name type="scientific">Elysia crispata</name>
    <name type="common">lettuce slug</name>
    <dbReference type="NCBI Taxonomy" id="231223"/>
    <lineage>
        <taxon>Eukaryota</taxon>
        <taxon>Metazoa</taxon>
        <taxon>Spiralia</taxon>
        <taxon>Lophotrochozoa</taxon>
        <taxon>Mollusca</taxon>
        <taxon>Gastropoda</taxon>
        <taxon>Heterobranchia</taxon>
        <taxon>Euthyneura</taxon>
        <taxon>Panpulmonata</taxon>
        <taxon>Sacoglossa</taxon>
        <taxon>Placobranchoidea</taxon>
        <taxon>Plakobranchidae</taxon>
        <taxon>Elysia</taxon>
    </lineage>
</organism>
<evidence type="ECO:0000313" key="2">
    <source>
        <dbReference type="Proteomes" id="UP001283361"/>
    </source>
</evidence>
<reference evidence="1" key="1">
    <citation type="journal article" date="2023" name="G3 (Bethesda)">
        <title>A reference genome for the long-term kleptoplast-retaining sea slug Elysia crispata morphotype clarki.</title>
        <authorList>
            <person name="Eastman K.E."/>
            <person name="Pendleton A.L."/>
            <person name="Shaikh M.A."/>
            <person name="Suttiyut T."/>
            <person name="Ogas R."/>
            <person name="Tomko P."/>
            <person name="Gavelis G."/>
            <person name="Widhalm J.R."/>
            <person name="Wisecaver J.H."/>
        </authorList>
    </citation>
    <scope>NUCLEOTIDE SEQUENCE</scope>
    <source>
        <strain evidence="1">ECLA1</strain>
    </source>
</reference>
<accession>A0AAE1EAP0</accession>
<gene>
    <name evidence="1" type="ORF">RRG08_015040</name>
</gene>
<proteinExistence type="predicted"/>
<dbReference type="EMBL" id="JAWDGP010000502">
    <property type="protein sequence ID" value="KAK3800072.1"/>
    <property type="molecule type" value="Genomic_DNA"/>
</dbReference>
<dbReference type="AlphaFoldDB" id="A0AAE1EAP0"/>
<sequence length="87" mass="9271">METLSESKEKHSSTCGHLALIVSWKIIVQALAASHYLGSCNALLASSGPSLSGFTLRAALLNPTHTEPRMKYRGFPSQPALTQCVSA</sequence>
<dbReference type="Proteomes" id="UP001283361">
    <property type="component" value="Unassembled WGS sequence"/>
</dbReference>
<keyword evidence="2" id="KW-1185">Reference proteome</keyword>
<name>A0AAE1EAP0_9GAST</name>
<evidence type="ECO:0000313" key="1">
    <source>
        <dbReference type="EMBL" id="KAK3800072.1"/>
    </source>
</evidence>
<protein>
    <submittedName>
        <fullName evidence="1">Uncharacterized protein</fullName>
    </submittedName>
</protein>
<comment type="caution">
    <text evidence="1">The sequence shown here is derived from an EMBL/GenBank/DDBJ whole genome shotgun (WGS) entry which is preliminary data.</text>
</comment>